<protein>
    <submittedName>
        <fullName evidence="8">Uncharacterized protein</fullName>
    </submittedName>
</protein>
<feature type="region of interest" description="Disordered" evidence="6">
    <location>
        <begin position="61"/>
        <end position="98"/>
    </location>
</feature>
<evidence type="ECO:0000256" key="3">
    <source>
        <dbReference type="ARBA" id="ARBA00022679"/>
    </source>
</evidence>
<evidence type="ECO:0000256" key="7">
    <source>
        <dbReference type="SAM" id="Phobius"/>
    </source>
</evidence>
<evidence type="ECO:0000256" key="6">
    <source>
        <dbReference type="SAM" id="MobiDB-lite"/>
    </source>
</evidence>
<dbReference type="PANTHER" id="PTHR31042:SF73">
    <property type="match status" value="1"/>
</dbReference>
<keyword evidence="2" id="KW-0328">Glycosyltransferase</keyword>
<dbReference type="Pfam" id="PF02485">
    <property type="entry name" value="Branch"/>
    <property type="match status" value="1"/>
</dbReference>
<name>A0A5J9V4Z3_9POAL</name>
<evidence type="ECO:0000313" key="9">
    <source>
        <dbReference type="Proteomes" id="UP000324897"/>
    </source>
</evidence>
<evidence type="ECO:0000256" key="4">
    <source>
        <dbReference type="ARBA" id="ARBA00023136"/>
    </source>
</evidence>
<comment type="subcellular location">
    <subcellularLocation>
        <location evidence="1">Membrane</location>
        <topology evidence="1">Single-pass type II membrane protein</topology>
    </subcellularLocation>
</comment>
<dbReference type="InterPro" id="IPR003406">
    <property type="entry name" value="Glyco_trans_14"/>
</dbReference>
<feature type="compositionally biased region" description="Pro residues" evidence="6">
    <location>
        <begin position="61"/>
        <end position="91"/>
    </location>
</feature>
<sequence>MNGDTNKSSRMSHLGGKFINVVPMLLIFSFGVVVGMAYNANFEKSYLPFLLPWPPFHSSSLPPPPVPPPTPQQPLSPPPPPTPSPPPPVAPPQDTQMGLTRFLTPSGVMHNMTDEELFWRASMVPQVRRTPYHRVPKVAFLFLTGGDLPLRPLWEKFFAGHDGLYSIYVHASPSYTGSPPKNSVFYGRMIPSQTTRWGDITLVDASRRLLGNALLDKNNERFALLSDSSIPVQNFTTVHGYLTGSNTSFVDSFANRDSVVRYNPFFADRSNITLEQWRKGVDWFEMDRALAVRVVSDDDYLPAFREFCGRRQNCLMDEHYLPTLLSVVGWRRNANRTLTYEDWRRGGSHPRTHRGRDVTEALVREIREGTGGNCMYNGRPGGTWSVCYLFARKFSPDALQPLLALAPKLMGYG</sequence>
<dbReference type="GO" id="GO:0016020">
    <property type="term" value="C:membrane"/>
    <property type="evidence" value="ECO:0007669"/>
    <property type="project" value="UniProtKB-SubCell"/>
</dbReference>
<accession>A0A5J9V4Z3</accession>
<keyword evidence="7" id="KW-0812">Transmembrane</keyword>
<dbReference type="OrthoDB" id="627023at2759"/>
<organism evidence="8 9">
    <name type="scientific">Eragrostis curvula</name>
    <name type="common">weeping love grass</name>
    <dbReference type="NCBI Taxonomy" id="38414"/>
    <lineage>
        <taxon>Eukaryota</taxon>
        <taxon>Viridiplantae</taxon>
        <taxon>Streptophyta</taxon>
        <taxon>Embryophyta</taxon>
        <taxon>Tracheophyta</taxon>
        <taxon>Spermatophyta</taxon>
        <taxon>Magnoliopsida</taxon>
        <taxon>Liliopsida</taxon>
        <taxon>Poales</taxon>
        <taxon>Poaceae</taxon>
        <taxon>PACMAD clade</taxon>
        <taxon>Chloridoideae</taxon>
        <taxon>Eragrostideae</taxon>
        <taxon>Eragrostidinae</taxon>
        <taxon>Eragrostis</taxon>
    </lineage>
</organism>
<dbReference type="AlphaFoldDB" id="A0A5J9V4Z3"/>
<keyword evidence="9" id="KW-1185">Reference proteome</keyword>
<reference evidence="8 9" key="1">
    <citation type="journal article" date="2019" name="Sci. Rep.">
        <title>A high-quality genome of Eragrostis curvula grass provides insights into Poaceae evolution and supports new strategies to enhance forage quality.</title>
        <authorList>
            <person name="Carballo J."/>
            <person name="Santos B.A.C.M."/>
            <person name="Zappacosta D."/>
            <person name="Garbus I."/>
            <person name="Selva J.P."/>
            <person name="Gallo C.A."/>
            <person name="Diaz A."/>
            <person name="Albertini E."/>
            <person name="Caccamo M."/>
            <person name="Echenique V."/>
        </authorList>
    </citation>
    <scope>NUCLEOTIDE SEQUENCE [LARGE SCALE GENOMIC DNA]</scope>
    <source>
        <strain evidence="9">cv. Victoria</strain>
        <tissue evidence="8">Leaf</tissue>
    </source>
</reference>
<dbReference type="EMBL" id="RWGY01000011">
    <property type="protein sequence ID" value="TVU31262.1"/>
    <property type="molecule type" value="Genomic_DNA"/>
</dbReference>
<dbReference type="PANTHER" id="PTHR31042">
    <property type="entry name" value="CORE-2/I-BRANCHING BETA-1,6-N-ACETYLGLUCOSAMINYLTRANSFERASE FAMILY PROTEIN-RELATED"/>
    <property type="match status" value="1"/>
</dbReference>
<feature type="non-terminal residue" evidence="8">
    <location>
        <position position="1"/>
    </location>
</feature>
<keyword evidence="3" id="KW-0808">Transferase</keyword>
<keyword evidence="4 7" id="KW-0472">Membrane</keyword>
<evidence type="ECO:0000313" key="8">
    <source>
        <dbReference type="EMBL" id="TVU31262.1"/>
    </source>
</evidence>
<comment type="caution">
    <text evidence="8">The sequence shown here is derived from an EMBL/GenBank/DDBJ whole genome shotgun (WGS) entry which is preliminary data.</text>
</comment>
<dbReference type="Gramene" id="TVU31262">
    <property type="protein sequence ID" value="TVU31262"/>
    <property type="gene ID" value="EJB05_22943"/>
</dbReference>
<keyword evidence="7" id="KW-1133">Transmembrane helix</keyword>
<dbReference type="InterPro" id="IPR044174">
    <property type="entry name" value="BC10-like"/>
</dbReference>
<evidence type="ECO:0000256" key="1">
    <source>
        <dbReference type="ARBA" id="ARBA00004606"/>
    </source>
</evidence>
<proteinExistence type="predicted"/>
<evidence type="ECO:0000256" key="5">
    <source>
        <dbReference type="ARBA" id="ARBA00023180"/>
    </source>
</evidence>
<keyword evidence="5" id="KW-0325">Glycoprotein</keyword>
<feature type="transmembrane region" description="Helical" evidence="7">
    <location>
        <begin position="21"/>
        <end position="40"/>
    </location>
</feature>
<dbReference type="Proteomes" id="UP000324897">
    <property type="component" value="Chromosome 1"/>
</dbReference>
<dbReference type="GO" id="GO:0016757">
    <property type="term" value="F:glycosyltransferase activity"/>
    <property type="evidence" value="ECO:0007669"/>
    <property type="project" value="UniProtKB-KW"/>
</dbReference>
<gene>
    <name evidence="8" type="ORF">EJB05_22943</name>
</gene>
<evidence type="ECO:0000256" key="2">
    <source>
        <dbReference type="ARBA" id="ARBA00022676"/>
    </source>
</evidence>